<evidence type="ECO:0000259" key="2">
    <source>
        <dbReference type="PROSITE" id="PS50404"/>
    </source>
</evidence>
<evidence type="ECO:0000313" key="5">
    <source>
        <dbReference type="Proteomes" id="UP001292094"/>
    </source>
</evidence>
<dbReference type="InterPro" id="IPR036282">
    <property type="entry name" value="Glutathione-S-Trfase_C_sf"/>
</dbReference>
<name>A0AAE1QA05_9EUCA</name>
<dbReference type="SFLD" id="SFLDG00358">
    <property type="entry name" value="Main_(cytGST)"/>
    <property type="match status" value="1"/>
</dbReference>
<dbReference type="SUPFAM" id="SSF47616">
    <property type="entry name" value="GST C-terminal domain-like"/>
    <property type="match status" value="1"/>
</dbReference>
<feature type="domain" description="GST N-terminal" evidence="2">
    <location>
        <begin position="44"/>
        <end position="125"/>
    </location>
</feature>
<sequence length="264" mass="29774">MAYRCVELEGVVSQPTAARQCRLSTPLPVAVKKFPIQHSSNTMIDPVLYYFDLSPYCRSVLMTAGAVDLKLDKRVVNLMEKEQFKPEYLAINHHHTVPTFVDGDFVLWESRTIMTYLVERYATDKSLYPELVITRCKVDSLLYFDIGTLVPRWRAIVNPLKSGASSKPSQENIDKLHEALGWLEKTITINGGQYAAGTERLTVADFALVASVSTYEAANFFTPDKFPVLAAWLERCKKSIRNYQKLNGEGAAKLGQFIQSLIKN</sequence>
<evidence type="ECO:0000256" key="1">
    <source>
        <dbReference type="ARBA" id="ARBA00011738"/>
    </source>
</evidence>
<dbReference type="GO" id="GO:0006749">
    <property type="term" value="P:glutathione metabolic process"/>
    <property type="evidence" value="ECO:0007669"/>
    <property type="project" value="TreeGrafter"/>
</dbReference>
<dbReference type="FunFam" id="1.20.1050.10:FF:000007">
    <property type="entry name" value="Glutathione S-transferase 1-1"/>
    <property type="match status" value="1"/>
</dbReference>
<dbReference type="PROSITE" id="PS50404">
    <property type="entry name" value="GST_NTER"/>
    <property type="match status" value="1"/>
</dbReference>
<dbReference type="EMBL" id="JAWZYT010000510">
    <property type="protein sequence ID" value="KAK4322574.1"/>
    <property type="molecule type" value="Genomic_DNA"/>
</dbReference>
<dbReference type="Gene3D" id="1.20.1050.10">
    <property type="match status" value="1"/>
</dbReference>
<dbReference type="Gene3D" id="3.40.30.10">
    <property type="entry name" value="Glutaredoxin"/>
    <property type="match status" value="1"/>
</dbReference>
<comment type="subunit">
    <text evidence="1">Homodimer.</text>
</comment>
<accession>A0AAE1QA05</accession>
<reference evidence="4" key="1">
    <citation type="submission" date="2023-11" db="EMBL/GenBank/DDBJ databases">
        <title>Genome assemblies of two species of porcelain crab, Petrolisthes cinctipes and Petrolisthes manimaculis (Anomura: Porcellanidae).</title>
        <authorList>
            <person name="Angst P."/>
        </authorList>
    </citation>
    <scope>NUCLEOTIDE SEQUENCE</scope>
    <source>
        <strain evidence="4">PB745_02</strain>
        <tissue evidence="4">Gill</tissue>
    </source>
</reference>
<dbReference type="GO" id="GO:0004364">
    <property type="term" value="F:glutathione transferase activity"/>
    <property type="evidence" value="ECO:0007669"/>
    <property type="project" value="TreeGrafter"/>
</dbReference>
<dbReference type="InterPro" id="IPR004045">
    <property type="entry name" value="Glutathione_S-Trfase_N"/>
</dbReference>
<evidence type="ECO:0000259" key="3">
    <source>
        <dbReference type="PROSITE" id="PS50405"/>
    </source>
</evidence>
<dbReference type="InterPro" id="IPR036249">
    <property type="entry name" value="Thioredoxin-like_sf"/>
</dbReference>
<gene>
    <name evidence="4" type="ORF">Pmani_006677</name>
</gene>
<dbReference type="InterPro" id="IPR010987">
    <property type="entry name" value="Glutathione-S-Trfase_C-like"/>
</dbReference>
<dbReference type="InterPro" id="IPR040079">
    <property type="entry name" value="Glutathione_S-Trfase"/>
</dbReference>
<dbReference type="PROSITE" id="PS50405">
    <property type="entry name" value="GST_CTER"/>
    <property type="match status" value="1"/>
</dbReference>
<dbReference type="PANTHER" id="PTHR43969">
    <property type="entry name" value="GLUTATHIONE S TRANSFERASE D10, ISOFORM A-RELATED"/>
    <property type="match status" value="1"/>
</dbReference>
<dbReference type="CDD" id="cd03045">
    <property type="entry name" value="GST_N_Delta_Epsilon"/>
    <property type="match status" value="1"/>
</dbReference>
<dbReference type="Pfam" id="PF14497">
    <property type="entry name" value="GST_C_3"/>
    <property type="match status" value="1"/>
</dbReference>
<evidence type="ECO:0000313" key="4">
    <source>
        <dbReference type="EMBL" id="KAK4322574.1"/>
    </source>
</evidence>
<comment type="caution">
    <text evidence="4">The sequence shown here is derived from an EMBL/GenBank/DDBJ whole genome shotgun (WGS) entry which is preliminary data.</text>
</comment>
<keyword evidence="5" id="KW-1185">Reference proteome</keyword>
<dbReference type="AlphaFoldDB" id="A0AAE1QA05"/>
<dbReference type="SFLD" id="SFLDG01153">
    <property type="entry name" value="Main.4:_Theta-like"/>
    <property type="match status" value="1"/>
</dbReference>
<dbReference type="Pfam" id="PF13417">
    <property type="entry name" value="GST_N_3"/>
    <property type="match status" value="1"/>
</dbReference>
<feature type="domain" description="GST C-terminal" evidence="3">
    <location>
        <begin position="131"/>
        <end position="254"/>
    </location>
</feature>
<dbReference type="PANTHER" id="PTHR43969:SF9">
    <property type="entry name" value="GLUTATHIONE S TRANSFERASE D10, ISOFORM A-RELATED"/>
    <property type="match status" value="1"/>
</dbReference>
<dbReference type="Proteomes" id="UP001292094">
    <property type="component" value="Unassembled WGS sequence"/>
</dbReference>
<organism evidence="4 5">
    <name type="scientific">Petrolisthes manimaculis</name>
    <dbReference type="NCBI Taxonomy" id="1843537"/>
    <lineage>
        <taxon>Eukaryota</taxon>
        <taxon>Metazoa</taxon>
        <taxon>Ecdysozoa</taxon>
        <taxon>Arthropoda</taxon>
        <taxon>Crustacea</taxon>
        <taxon>Multicrustacea</taxon>
        <taxon>Malacostraca</taxon>
        <taxon>Eumalacostraca</taxon>
        <taxon>Eucarida</taxon>
        <taxon>Decapoda</taxon>
        <taxon>Pleocyemata</taxon>
        <taxon>Anomura</taxon>
        <taxon>Galatheoidea</taxon>
        <taxon>Porcellanidae</taxon>
        <taxon>Petrolisthes</taxon>
    </lineage>
</organism>
<dbReference type="CDD" id="cd03177">
    <property type="entry name" value="GST_C_Delta_Epsilon"/>
    <property type="match status" value="1"/>
</dbReference>
<dbReference type="FunFam" id="3.40.30.10:FF:000034">
    <property type="entry name" value="glutathione S-transferase 1"/>
    <property type="match status" value="1"/>
</dbReference>
<dbReference type="SUPFAM" id="SSF52833">
    <property type="entry name" value="Thioredoxin-like"/>
    <property type="match status" value="1"/>
</dbReference>
<protein>
    <submittedName>
        <fullName evidence="4">Uncharacterized protein</fullName>
    </submittedName>
</protein>
<dbReference type="SFLD" id="SFLDS00019">
    <property type="entry name" value="Glutathione_Transferase_(cytos"/>
    <property type="match status" value="1"/>
</dbReference>
<proteinExistence type="predicted"/>
<dbReference type="InterPro" id="IPR004046">
    <property type="entry name" value="GST_C"/>
</dbReference>